<dbReference type="Pfam" id="PF01613">
    <property type="entry name" value="Flavin_Reduct"/>
    <property type="match status" value="1"/>
</dbReference>
<dbReference type="InterPro" id="IPR012349">
    <property type="entry name" value="Split_barrel_FMN-bd"/>
</dbReference>
<comment type="caution">
    <text evidence="3">The sequence shown here is derived from an EMBL/GenBank/DDBJ whole genome shotgun (WGS) entry which is preliminary data.</text>
</comment>
<sequence>MTQDARTADIRPLMAGFPTGVAVITTLAPGGEPWGMTCTSLCSVALDPPTLLVCLRRGSPTLEAVQSSGSFSVNLLHSQARATAELFASGAKDRFEKVAWRTVGPVGGPHLFESAHTIADCSVDDVQAVGDHAVVMGLAVAVTQLQLQLPLLYGMRRYGSWTDAAEDSHLYYDFMS</sequence>
<dbReference type="SMART" id="SM00903">
    <property type="entry name" value="Flavin_Reduct"/>
    <property type="match status" value="1"/>
</dbReference>
<dbReference type="STRING" id="285458.BGM19_07375"/>
<name>A0A1E5PEP3_9ACTN</name>
<dbReference type="SUPFAM" id="SSF50475">
    <property type="entry name" value="FMN-binding split barrel"/>
    <property type="match status" value="1"/>
</dbReference>
<proteinExistence type="predicted"/>
<evidence type="ECO:0000256" key="1">
    <source>
        <dbReference type="ARBA" id="ARBA00023002"/>
    </source>
</evidence>
<feature type="domain" description="Flavin reductase like" evidence="2">
    <location>
        <begin position="14"/>
        <end position="160"/>
    </location>
</feature>
<dbReference type="PANTHER" id="PTHR30466">
    <property type="entry name" value="FLAVIN REDUCTASE"/>
    <property type="match status" value="1"/>
</dbReference>
<dbReference type="InterPro" id="IPR050268">
    <property type="entry name" value="NADH-dep_flavin_reductase"/>
</dbReference>
<keyword evidence="1" id="KW-0560">Oxidoreductase</keyword>
<gene>
    <name evidence="3" type="ORF">AS594_29450</name>
</gene>
<dbReference type="AlphaFoldDB" id="A0A1E5PEP3"/>
<dbReference type="GO" id="GO:0010181">
    <property type="term" value="F:FMN binding"/>
    <property type="evidence" value="ECO:0007669"/>
    <property type="project" value="InterPro"/>
</dbReference>
<reference evidence="3 4" key="1">
    <citation type="submission" date="2016-08" db="EMBL/GenBank/DDBJ databases">
        <title>Complete genome sequence of Streptomyces agglomeratus strain 6-3-2, a novel anti-MRSA actinomycete isolated from Wuli of Tebit, China.</title>
        <authorList>
            <person name="Chen X."/>
        </authorList>
    </citation>
    <scope>NUCLEOTIDE SEQUENCE [LARGE SCALE GENOMIC DNA]</scope>
    <source>
        <strain evidence="3 4">6-3-2</strain>
    </source>
</reference>
<evidence type="ECO:0000313" key="4">
    <source>
        <dbReference type="Proteomes" id="UP000095759"/>
    </source>
</evidence>
<keyword evidence="4" id="KW-1185">Reference proteome</keyword>
<dbReference type="RefSeq" id="WP_069929851.1">
    <property type="nucleotide sequence ID" value="NZ_MEHI01000001.1"/>
</dbReference>
<dbReference type="EMBL" id="MEHJ01000001">
    <property type="protein sequence ID" value="OEJ28002.1"/>
    <property type="molecule type" value="Genomic_DNA"/>
</dbReference>
<accession>A0A1E5PEP3</accession>
<evidence type="ECO:0000259" key="2">
    <source>
        <dbReference type="SMART" id="SM00903"/>
    </source>
</evidence>
<dbReference type="OrthoDB" id="9792858at2"/>
<dbReference type="InterPro" id="IPR002563">
    <property type="entry name" value="Flavin_Rdtase-like_dom"/>
</dbReference>
<evidence type="ECO:0000313" key="3">
    <source>
        <dbReference type="EMBL" id="OEJ28002.1"/>
    </source>
</evidence>
<dbReference type="Gene3D" id="2.30.110.10">
    <property type="entry name" value="Electron Transport, Fmn-binding Protein, Chain A"/>
    <property type="match status" value="1"/>
</dbReference>
<dbReference type="GO" id="GO:0042602">
    <property type="term" value="F:riboflavin reductase (NADPH) activity"/>
    <property type="evidence" value="ECO:0007669"/>
    <property type="project" value="TreeGrafter"/>
</dbReference>
<organism evidence="3 4">
    <name type="scientific">Streptomyces agglomeratus</name>
    <dbReference type="NCBI Taxonomy" id="285458"/>
    <lineage>
        <taxon>Bacteria</taxon>
        <taxon>Bacillati</taxon>
        <taxon>Actinomycetota</taxon>
        <taxon>Actinomycetes</taxon>
        <taxon>Kitasatosporales</taxon>
        <taxon>Streptomycetaceae</taxon>
        <taxon>Streptomyces</taxon>
    </lineage>
</organism>
<dbReference type="PANTHER" id="PTHR30466:SF1">
    <property type="entry name" value="FMN REDUCTASE (NADH) RUTF"/>
    <property type="match status" value="1"/>
</dbReference>
<dbReference type="Proteomes" id="UP000095759">
    <property type="component" value="Unassembled WGS sequence"/>
</dbReference>
<protein>
    <submittedName>
        <fullName evidence="3">Oxidase</fullName>
    </submittedName>
</protein>